<keyword evidence="2" id="KW-0547">Nucleotide-binding</keyword>
<keyword evidence="8" id="KW-1185">Reference proteome</keyword>
<evidence type="ECO:0000256" key="2">
    <source>
        <dbReference type="ARBA" id="ARBA00022741"/>
    </source>
</evidence>
<dbReference type="InterPro" id="IPR057135">
    <property type="entry name" value="At4g27190-like_LRR"/>
</dbReference>
<dbReference type="InterPro" id="IPR050905">
    <property type="entry name" value="Plant_NBS-LRR"/>
</dbReference>
<dbReference type="Gene3D" id="3.40.50.300">
    <property type="entry name" value="P-loop containing nucleotide triphosphate hydrolases"/>
    <property type="match status" value="1"/>
</dbReference>
<dbReference type="EMBL" id="CM003611">
    <property type="protein sequence ID" value="KYP60861.1"/>
    <property type="molecule type" value="Genomic_DNA"/>
</dbReference>
<protein>
    <submittedName>
        <fullName evidence="7">Disease resistance protein At4g27190 family</fullName>
    </submittedName>
</protein>
<organism evidence="7 8">
    <name type="scientific">Cajanus cajan</name>
    <name type="common">Pigeon pea</name>
    <name type="synonym">Cajanus indicus</name>
    <dbReference type="NCBI Taxonomy" id="3821"/>
    <lineage>
        <taxon>Eukaryota</taxon>
        <taxon>Viridiplantae</taxon>
        <taxon>Streptophyta</taxon>
        <taxon>Embryophyta</taxon>
        <taxon>Tracheophyta</taxon>
        <taxon>Spermatophyta</taxon>
        <taxon>Magnoliopsida</taxon>
        <taxon>eudicotyledons</taxon>
        <taxon>Gunneridae</taxon>
        <taxon>Pentapetalae</taxon>
        <taxon>rosids</taxon>
        <taxon>fabids</taxon>
        <taxon>Fabales</taxon>
        <taxon>Fabaceae</taxon>
        <taxon>Papilionoideae</taxon>
        <taxon>50 kb inversion clade</taxon>
        <taxon>NPAAA clade</taxon>
        <taxon>indigoferoid/millettioid clade</taxon>
        <taxon>Phaseoleae</taxon>
        <taxon>Cajanus</taxon>
    </lineage>
</organism>
<dbReference type="Gene3D" id="3.80.10.10">
    <property type="entry name" value="Ribonuclease Inhibitor"/>
    <property type="match status" value="5"/>
</dbReference>
<dbReference type="InterPro" id="IPR002182">
    <property type="entry name" value="NB-ARC"/>
</dbReference>
<reference evidence="7 8" key="1">
    <citation type="journal article" date="2012" name="Nat. Biotechnol.">
        <title>Draft genome sequence of pigeonpea (Cajanus cajan), an orphan legume crop of resource-poor farmers.</title>
        <authorList>
            <person name="Varshney R.K."/>
            <person name="Chen W."/>
            <person name="Li Y."/>
            <person name="Bharti A.K."/>
            <person name="Saxena R.K."/>
            <person name="Schlueter J.A."/>
            <person name="Donoghue M.T."/>
            <person name="Azam S."/>
            <person name="Fan G."/>
            <person name="Whaley A.M."/>
            <person name="Farmer A.D."/>
            <person name="Sheridan J."/>
            <person name="Iwata A."/>
            <person name="Tuteja R."/>
            <person name="Penmetsa R.V."/>
            <person name="Wu W."/>
            <person name="Upadhyaya H.D."/>
            <person name="Yang S.P."/>
            <person name="Shah T."/>
            <person name="Saxena K.B."/>
            <person name="Michael T."/>
            <person name="McCombie W.R."/>
            <person name="Yang B."/>
            <person name="Zhang G."/>
            <person name="Yang H."/>
            <person name="Wang J."/>
            <person name="Spillane C."/>
            <person name="Cook D.R."/>
            <person name="May G.D."/>
            <person name="Xu X."/>
            <person name="Jackson S.A."/>
        </authorList>
    </citation>
    <scope>NUCLEOTIDE SEQUENCE [LARGE SCALE GENOMIC DNA]</scope>
    <source>
        <strain evidence="8">cv. Asha</strain>
    </source>
</reference>
<evidence type="ECO:0000313" key="8">
    <source>
        <dbReference type="Proteomes" id="UP000075243"/>
    </source>
</evidence>
<dbReference type="InterPro" id="IPR032675">
    <property type="entry name" value="LRR_dom_sf"/>
</dbReference>
<feature type="domain" description="Disease resistance protein At4g27190-like leucine-rich repeats" evidence="6">
    <location>
        <begin position="724"/>
        <end position="784"/>
    </location>
</feature>
<sequence>MSYFFPKDFVALDSRKPVYEDLLKAIQDERINVIGVVGMGGSGKSTLARVVGKQVEESKFFDKVVMTIVSQDVKVRDIQGQIADHLTFSLMEETELGRALRLSQRLKTEKILIIFDGVWEKLDLEAIGIPLNENDKRCCILLTTRYQEVCTSMNCKSMIELSMLNEDEGWTLFKQHAQIDEDSPEDLREVAKRVFGKCQGLLCAILTVASTLKGKTCTGWELALSRLETSESIDVQEGLTSTYECNELEEIICLDSKDAGQLRYLYSPSQPIFPKLRKILIKGCNKLRKLFFTSMVSSLPELRELSVHNCNELVEIISSEEATQFPNLSFPSQQVSFPNLGVIEIKGCNKLKTIFLSTIVSNLSELRELSICDCNNLEEIISADSVKAWNHRNVTAPFPHFFPKLCRISIENCDKVKTFFSATTVLCLPELQQLVVKDCNKWEEIIFLDSDQAGQFRNLYLLHKQDCFPKLRSIQIERCNTLKTIVTDAIVTSLPELLELIVKDCNKWVEIISLDLEQAREVGNLSSHSKQICFPKLQRIELESCKSLKTIFSTTIVTSLPELQQLVVKNCNALEGIISLDSDEARQLRNLSASSQMVYFPKLKTTEIEKCMKLKAIFSTAIATSLPELEQLIVKDCDELKEIISLDLDEAGEHKNLAVPFQNVFFPKLKCIRIKRCCRFKRMFSAIIVSILPELEQLVVKDCNEWVEIISLDSVDAGQLRNLSAHCQQVCFRRLRKIEIERCNKLKAIFSATLVTRLPRLEILIVMDCNEWEEIISLDCDKGENRNLYSFSQQVCFPMLFEINIQSCNKVKTIFPATIASLPELWRVVIKDCNEWEKIISLDSEEARHLQTTSASSQQFYIPKLEIISIENCNKLKTVFCTTLATSLTGLNHLDVKDCNELEYIISLPSEEAGQLGNISAPSQQVFFPKLGSIWILGCNKMKTIFFENTVASLSSLKSLFVADCDNLEAIVSPYSMEAEHRHLSSPPHQVFLPELDNIVIVGCNKLKTIFFKTIVSSLPELKRLCVSNCNKLEDIISSDSKELEPLRNLSTPQQVYFPKLNSIAIQNCNKLRKLFSLTIVGSLPELGSLNVDQCNELEEVLSFDSEEASQVENLTALSQQVCFPKLSFIWIKECNKMKFIFSYSMACHCPSLHSLGLESCSQLKQIVKFEHKGTSEEGGGGMVIDDEHRKHLLFPDLHWLHLKKLPTLSWIFPWFEFQYGPLSNIGILTIEDCPKYLMSSVST</sequence>
<proteinExistence type="inferred from homology"/>
<dbReference type="Gene3D" id="1.10.8.430">
    <property type="entry name" value="Helical domain of apoptotic protease-activating factors"/>
    <property type="match status" value="1"/>
</dbReference>
<comment type="similarity">
    <text evidence="1">Belongs to the disease resistance NB-LRR family.</text>
</comment>
<evidence type="ECO:0000256" key="4">
    <source>
        <dbReference type="ARBA" id="ARBA00022840"/>
    </source>
</evidence>
<evidence type="ECO:0000259" key="5">
    <source>
        <dbReference type="Pfam" id="PF00931"/>
    </source>
</evidence>
<feature type="domain" description="Disease resistance protein At4g27190-like leucine-rich repeats" evidence="6">
    <location>
        <begin position="271"/>
        <end position="322"/>
    </location>
</feature>
<dbReference type="GO" id="GO:0043531">
    <property type="term" value="F:ADP binding"/>
    <property type="evidence" value="ECO:0007669"/>
    <property type="project" value="InterPro"/>
</dbReference>
<evidence type="ECO:0000256" key="3">
    <source>
        <dbReference type="ARBA" id="ARBA00022821"/>
    </source>
</evidence>
<dbReference type="PANTHER" id="PTHR33463">
    <property type="entry name" value="NB-ARC DOMAIN-CONTAINING PROTEIN-RELATED"/>
    <property type="match status" value="1"/>
</dbReference>
<name>A0A151T1K0_CAJCA</name>
<dbReference type="PANTHER" id="PTHR33463:SF151">
    <property type="entry name" value="NB-ARC DOMAIN-CONTAINING PROTEIN"/>
    <property type="match status" value="1"/>
</dbReference>
<feature type="domain" description="NB-ARC" evidence="5">
    <location>
        <begin position="26"/>
        <end position="178"/>
    </location>
</feature>
<feature type="domain" description="Disease resistance protein At4g27190-like leucine-rich repeats" evidence="6">
    <location>
        <begin position="384"/>
        <end position="453"/>
    </location>
</feature>
<dbReference type="SUPFAM" id="SSF52047">
    <property type="entry name" value="RNI-like"/>
    <property type="match status" value="3"/>
</dbReference>
<feature type="domain" description="Disease resistance protein At4g27190-like leucine-rich repeats" evidence="6">
    <location>
        <begin position="1116"/>
        <end position="1236"/>
    </location>
</feature>
<accession>A0A151T1K0</accession>
<dbReference type="Proteomes" id="UP000075243">
    <property type="component" value="Chromosome 9"/>
</dbReference>
<keyword evidence="4" id="KW-0067">ATP-binding</keyword>
<dbReference type="FunFam" id="3.40.50.300:FF:001091">
    <property type="entry name" value="Probable disease resistance protein At1g61300"/>
    <property type="match status" value="1"/>
</dbReference>
<dbReference type="OMA" id="WIRIFNC"/>
<dbReference type="PRINTS" id="PR00364">
    <property type="entry name" value="DISEASERSIST"/>
</dbReference>
<feature type="domain" description="Disease resistance protein At4g27190-like leucine-rich repeats" evidence="6">
    <location>
        <begin position="331"/>
        <end position="375"/>
    </location>
</feature>
<evidence type="ECO:0000259" key="6">
    <source>
        <dbReference type="Pfam" id="PF23247"/>
    </source>
</evidence>
<dbReference type="GO" id="GO:0005524">
    <property type="term" value="F:ATP binding"/>
    <property type="evidence" value="ECO:0007669"/>
    <property type="project" value="UniProtKB-KW"/>
</dbReference>
<dbReference type="AlphaFoldDB" id="A0A151T1K0"/>
<feature type="domain" description="Disease resistance protein At4g27190-like leucine-rich repeats" evidence="6">
    <location>
        <begin position="845"/>
        <end position="913"/>
    </location>
</feature>
<keyword evidence="3" id="KW-0611">Plant defense</keyword>
<evidence type="ECO:0000256" key="1">
    <source>
        <dbReference type="ARBA" id="ARBA00008894"/>
    </source>
</evidence>
<evidence type="ECO:0000313" key="7">
    <source>
        <dbReference type="EMBL" id="KYP60861.1"/>
    </source>
</evidence>
<dbReference type="GO" id="GO:0006952">
    <property type="term" value="P:defense response"/>
    <property type="evidence" value="ECO:0007669"/>
    <property type="project" value="UniProtKB-KW"/>
</dbReference>
<feature type="domain" description="Disease resistance protein At4g27190-like leucine-rich repeats" evidence="6">
    <location>
        <begin position="922"/>
        <end position="1050"/>
    </location>
</feature>
<dbReference type="Pfam" id="PF00931">
    <property type="entry name" value="NB-ARC"/>
    <property type="match status" value="1"/>
</dbReference>
<gene>
    <name evidence="7" type="ORF">KK1_023275</name>
</gene>
<dbReference type="Pfam" id="PF23247">
    <property type="entry name" value="LRR_RPS2"/>
    <property type="match status" value="9"/>
</dbReference>
<dbReference type="Gramene" id="C.cajan_22612.t">
    <property type="protein sequence ID" value="C.cajan_22612.t.cds1"/>
    <property type="gene ID" value="C.cajan_22612"/>
</dbReference>
<dbReference type="InterPro" id="IPR027417">
    <property type="entry name" value="P-loop_NTPase"/>
</dbReference>
<dbReference type="InterPro" id="IPR042197">
    <property type="entry name" value="Apaf_helical"/>
</dbReference>
<feature type="domain" description="Disease resistance protein At4g27190-like leucine-rich repeats" evidence="6">
    <location>
        <begin position="528"/>
        <end position="638"/>
    </location>
</feature>
<feature type="domain" description="Disease resistance protein At4g27190-like leucine-rich repeats" evidence="6">
    <location>
        <begin position="1051"/>
        <end position="1112"/>
    </location>
</feature>
<dbReference type="SUPFAM" id="SSF52540">
    <property type="entry name" value="P-loop containing nucleoside triphosphate hydrolases"/>
    <property type="match status" value="1"/>
</dbReference>